<accession>A0AAD4WNW7</accession>
<dbReference type="EMBL" id="JAJFAZ020000002">
    <property type="protein sequence ID" value="KAI5346935.1"/>
    <property type="molecule type" value="Genomic_DNA"/>
</dbReference>
<dbReference type="Proteomes" id="UP001054821">
    <property type="component" value="Chromosome 2"/>
</dbReference>
<gene>
    <name evidence="1" type="ORF">L3X38_014814</name>
</gene>
<evidence type="ECO:0000313" key="1">
    <source>
        <dbReference type="EMBL" id="KAI5346935.1"/>
    </source>
</evidence>
<organism evidence="1 2">
    <name type="scientific">Prunus dulcis</name>
    <name type="common">Almond</name>
    <name type="synonym">Amygdalus dulcis</name>
    <dbReference type="NCBI Taxonomy" id="3755"/>
    <lineage>
        <taxon>Eukaryota</taxon>
        <taxon>Viridiplantae</taxon>
        <taxon>Streptophyta</taxon>
        <taxon>Embryophyta</taxon>
        <taxon>Tracheophyta</taxon>
        <taxon>Spermatophyta</taxon>
        <taxon>Magnoliopsida</taxon>
        <taxon>eudicotyledons</taxon>
        <taxon>Gunneridae</taxon>
        <taxon>Pentapetalae</taxon>
        <taxon>rosids</taxon>
        <taxon>fabids</taxon>
        <taxon>Rosales</taxon>
        <taxon>Rosaceae</taxon>
        <taxon>Amygdaloideae</taxon>
        <taxon>Amygdaleae</taxon>
        <taxon>Prunus</taxon>
    </lineage>
</organism>
<sequence length="87" mass="10032">MRSASGHNSSWPNQGHYVSVLFSAPRSWVALVSIKGCWRRLSSITNNRYDKLRLLAFVLIWKENSNLGSSFSHFYERFWVALVANLV</sequence>
<name>A0AAD4WNW7_PRUDU</name>
<reference evidence="1 2" key="1">
    <citation type="journal article" date="2022" name="G3 (Bethesda)">
        <title>Whole-genome sequence and methylome profiling of the almond [Prunus dulcis (Mill.) D.A. Webb] cultivar 'Nonpareil'.</title>
        <authorList>
            <person name="D'Amico-Willman K.M."/>
            <person name="Ouma W.Z."/>
            <person name="Meulia T."/>
            <person name="Sideli G.M."/>
            <person name="Gradziel T.M."/>
            <person name="Fresnedo-Ramirez J."/>
        </authorList>
    </citation>
    <scope>NUCLEOTIDE SEQUENCE [LARGE SCALE GENOMIC DNA]</scope>
    <source>
        <strain evidence="1">Clone GOH B32 T37-40</strain>
    </source>
</reference>
<comment type="caution">
    <text evidence="1">The sequence shown here is derived from an EMBL/GenBank/DDBJ whole genome shotgun (WGS) entry which is preliminary data.</text>
</comment>
<evidence type="ECO:0000313" key="2">
    <source>
        <dbReference type="Proteomes" id="UP001054821"/>
    </source>
</evidence>
<proteinExistence type="predicted"/>
<protein>
    <submittedName>
        <fullName evidence="1">Uncharacterized protein</fullName>
    </submittedName>
</protein>
<dbReference type="AlphaFoldDB" id="A0AAD4WNW7"/>
<keyword evidence="2" id="KW-1185">Reference proteome</keyword>